<dbReference type="GO" id="GO:0045454">
    <property type="term" value="P:cell redox homeostasis"/>
    <property type="evidence" value="ECO:0007669"/>
    <property type="project" value="TreeGrafter"/>
</dbReference>
<keyword evidence="1" id="KW-1015">Disulfide bond</keyword>
<dbReference type="eggNOG" id="COG0695">
    <property type="taxonomic scope" value="Bacteria"/>
</dbReference>
<dbReference type="KEGG" id="dru:Desru_1974"/>
<feature type="domain" description="Glutaredoxin" evidence="3">
    <location>
        <begin position="2"/>
        <end position="66"/>
    </location>
</feature>
<dbReference type="STRING" id="696281.Desru_1974"/>
<dbReference type="PROSITE" id="PS51354">
    <property type="entry name" value="GLUTAREDOXIN_2"/>
    <property type="match status" value="1"/>
</dbReference>
<proteinExistence type="predicted"/>
<evidence type="ECO:0000256" key="1">
    <source>
        <dbReference type="ARBA" id="ARBA00023157"/>
    </source>
</evidence>
<name>F6DUU2_DESRL</name>
<evidence type="ECO:0000313" key="4">
    <source>
        <dbReference type="EMBL" id="AEG60230.1"/>
    </source>
</evidence>
<dbReference type="Pfam" id="PF00462">
    <property type="entry name" value="Glutaredoxin"/>
    <property type="match status" value="1"/>
</dbReference>
<keyword evidence="2" id="KW-0676">Redox-active center</keyword>
<dbReference type="Proteomes" id="UP000009234">
    <property type="component" value="Chromosome"/>
</dbReference>
<evidence type="ECO:0000256" key="2">
    <source>
        <dbReference type="ARBA" id="ARBA00023284"/>
    </source>
</evidence>
<dbReference type="EMBL" id="CP002780">
    <property type="protein sequence ID" value="AEG60230.1"/>
    <property type="molecule type" value="Genomic_DNA"/>
</dbReference>
<organism evidence="4 5">
    <name type="scientific">Desulforamulus ruminis (strain ATCC 23193 / DSM 2154 / NCIMB 8452 / DL)</name>
    <name type="common">Desulfotomaculum ruminis</name>
    <dbReference type="NCBI Taxonomy" id="696281"/>
    <lineage>
        <taxon>Bacteria</taxon>
        <taxon>Bacillati</taxon>
        <taxon>Bacillota</taxon>
        <taxon>Clostridia</taxon>
        <taxon>Eubacteriales</taxon>
        <taxon>Peptococcaceae</taxon>
        <taxon>Desulforamulus</taxon>
    </lineage>
</organism>
<dbReference type="CDD" id="cd02976">
    <property type="entry name" value="NrdH"/>
    <property type="match status" value="1"/>
</dbReference>
<dbReference type="Gene3D" id="3.40.30.10">
    <property type="entry name" value="Glutaredoxin"/>
    <property type="match status" value="1"/>
</dbReference>
<dbReference type="PROSITE" id="PS00195">
    <property type="entry name" value="GLUTAREDOXIN_1"/>
    <property type="match status" value="1"/>
</dbReference>
<dbReference type="RefSeq" id="WP_013841992.1">
    <property type="nucleotide sequence ID" value="NC_015589.1"/>
</dbReference>
<gene>
    <name evidence="4" type="ordered locus">Desru_1974</name>
</gene>
<evidence type="ECO:0000313" key="5">
    <source>
        <dbReference type="Proteomes" id="UP000009234"/>
    </source>
</evidence>
<dbReference type="PRINTS" id="PR00160">
    <property type="entry name" value="GLUTAREDOXIN"/>
</dbReference>
<dbReference type="AlphaFoldDB" id="F6DUU2"/>
<protein>
    <submittedName>
        <fullName evidence="4">Glutaredoxin</fullName>
    </submittedName>
</protein>
<dbReference type="HOGENOM" id="CLU_026126_9_1_9"/>
<dbReference type="PANTHER" id="PTHR34386">
    <property type="entry name" value="GLUTAREDOXIN"/>
    <property type="match status" value="1"/>
</dbReference>
<evidence type="ECO:0000259" key="3">
    <source>
        <dbReference type="Pfam" id="PF00462"/>
    </source>
</evidence>
<reference evidence="5" key="1">
    <citation type="submission" date="2011-05" db="EMBL/GenBank/DDBJ databases">
        <title>Complete sequence of Desulfotomaculum ruminis DSM 2154.</title>
        <authorList>
            <person name="Lucas S."/>
            <person name="Copeland A."/>
            <person name="Lapidus A."/>
            <person name="Cheng J.-F."/>
            <person name="Goodwin L."/>
            <person name="Pitluck S."/>
            <person name="Lu M."/>
            <person name="Detter J.C."/>
            <person name="Han C."/>
            <person name="Tapia R."/>
            <person name="Land M."/>
            <person name="Hauser L."/>
            <person name="Kyrpides N."/>
            <person name="Ivanova N."/>
            <person name="Mikhailova N."/>
            <person name="Pagani I."/>
            <person name="Stams A.J.M."/>
            <person name="Plugge C.M."/>
            <person name="Muyzer G."/>
            <person name="Kuever J."/>
            <person name="Parshina S.N."/>
            <person name="Ivanova A.E."/>
            <person name="Nazina T.N."/>
            <person name="Brambilla E."/>
            <person name="Spring S."/>
            <person name="Klenk H.-P."/>
            <person name="Woyke T."/>
        </authorList>
    </citation>
    <scope>NUCLEOTIDE SEQUENCE [LARGE SCALE GENOMIC DNA]</scope>
    <source>
        <strain evidence="5">ATCC 23193 / DSM 2154 / NCIB 8452 / DL</strain>
    </source>
</reference>
<reference evidence="4 5" key="2">
    <citation type="journal article" date="2012" name="Stand. Genomic Sci.">
        <title>Complete genome sequence of the sulfate-reducing firmicute Desulfotomaculum ruminis type strain (DL(T)).</title>
        <authorList>
            <person name="Spring S."/>
            <person name="Visser M."/>
            <person name="Lu M."/>
            <person name="Copeland A."/>
            <person name="Lapidus A."/>
            <person name="Lucas S."/>
            <person name="Cheng J.F."/>
            <person name="Han C."/>
            <person name="Tapia R."/>
            <person name="Goodwin L.A."/>
            <person name="Pitluck S."/>
            <person name="Ivanova N."/>
            <person name="Land M."/>
            <person name="Hauser L."/>
            <person name="Larimer F."/>
            <person name="Rohde M."/>
            <person name="Goker M."/>
            <person name="Detter J.C."/>
            <person name="Kyrpides N.C."/>
            <person name="Woyke T."/>
            <person name="Schaap P.J."/>
            <person name="Plugge C.M."/>
            <person name="Muyzer G."/>
            <person name="Kuever J."/>
            <person name="Pereira I.A."/>
            <person name="Parshina S.N."/>
            <person name="Bernier-Latmani R."/>
            <person name="Stams A.J."/>
            <person name="Klenk H.P."/>
        </authorList>
    </citation>
    <scope>NUCLEOTIDE SEQUENCE [LARGE SCALE GENOMIC DNA]</scope>
    <source>
        <strain evidence="5">ATCC 23193 / DSM 2154 / NCIB 8452 / DL</strain>
    </source>
</reference>
<dbReference type="InterPro" id="IPR036249">
    <property type="entry name" value="Thioredoxin-like_sf"/>
</dbReference>
<dbReference type="GO" id="GO:0009055">
    <property type="term" value="F:electron transfer activity"/>
    <property type="evidence" value="ECO:0007669"/>
    <property type="project" value="TreeGrafter"/>
</dbReference>
<dbReference type="PANTHER" id="PTHR34386:SF1">
    <property type="entry name" value="GLUTAREDOXIN-LIKE PROTEIN NRDH"/>
    <property type="match status" value="1"/>
</dbReference>
<dbReference type="InterPro" id="IPR051548">
    <property type="entry name" value="Grx-like_ET"/>
</dbReference>
<accession>F6DUU2</accession>
<dbReference type="InterPro" id="IPR011767">
    <property type="entry name" value="GLR_AS"/>
</dbReference>
<sequence length="82" mass="9381">MVVVYALSTCPWCKKVRNFLTENQVDFKAIEVDLLRGQEQEQALSEVDKLTGERKFPVVLVGDKVIQGYDPEKILEVLRNEA</sequence>
<dbReference type="SUPFAM" id="SSF52833">
    <property type="entry name" value="Thioredoxin-like"/>
    <property type="match status" value="1"/>
</dbReference>
<dbReference type="OrthoDB" id="9795531at2"/>
<dbReference type="InterPro" id="IPR002109">
    <property type="entry name" value="Glutaredoxin"/>
</dbReference>
<keyword evidence="5" id="KW-1185">Reference proteome</keyword>
<dbReference type="InterPro" id="IPR014025">
    <property type="entry name" value="Glutaredoxin_subgr"/>
</dbReference>